<dbReference type="GO" id="GO:0042802">
    <property type="term" value="F:identical protein binding"/>
    <property type="evidence" value="ECO:0007669"/>
    <property type="project" value="TreeGrafter"/>
</dbReference>
<dbReference type="EMBL" id="CAEZUZ010000001">
    <property type="protein sequence ID" value="CAB4606398.1"/>
    <property type="molecule type" value="Genomic_DNA"/>
</dbReference>
<comment type="pathway">
    <text evidence="7">Amino-acid biosynthesis.</text>
</comment>
<keyword evidence="5" id="KW-0808">Transferase</keyword>
<evidence type="ECO:0000256" key="3">
    <source>
        <dbReference type="ARBA" id="ARBA00022576"/>
    </source>
</evidence>
<accession>A0A6J6FN42</accession>
<dbReference type="Gene3D" id="3.90.1150.10">
    <property type="entry name" value="Aspartate Aminotransferase, domain 1"/>
    <property type="match status" value="1"/>
</dbReference>
<dbReference type="InterPro" id="IPR004636">
    <property type="entry name" value="AcOrn/SuccOrn_fam"/>
</dbReference>
<dbReference type="NCBIfam" id="TIGR00707">
    <property type="entry name" value="argD"/>
    <property type="match status" value="1"/>
</dbReference>
<evidence type="ECO:0000256" key="7">
    <source>
        <dbReference type="ARBA" id="ARBA00029440"/>
    </source>
</evidence>
<dbReference type="InterPro" id="IPR015424">
    <property type="entry name" value="PyrdxlP-dep_Trfase"/>
</dbReference>
<dbReference type="FunFam" id="3.40.640.10:FF:000004">
    <property type="entry name" value="Acetylornithine aminotransferase"/>
    <property type="match status" value="1"/>
</dbReference>
<evidence type="ECO:0000256" key="1">
    <source>
        <dbReference type="ARBA" id="ARBA00001933"/>
    </source>
</evidence>
<dbReference type="InterPro" id="IPR050103">
    <property type="entry name" value="Class-III_PLP-dep_AT"/>
</dbReference>
<dbReference type="GO" id="GO:0006526">
    <property type="term" value="P:L-arginine biosynthetic process"/>
    <property type="evidence" value="ECO:0007669"/>
    <property type="project" value="UniProtKB-ARBA"/>
</dbReference>
<evidence type="ECO:0000256" key="6">
    <source>
        <dbReference type="ARBA" id="ARBA00022898"/>
    </source>
</evidence>
<dbReference type="SUPFAM" id="SSF53383">
    <property type="entry name" value="PLP-dependent transferases"/>
    <property type="match status" value="1"/>
</dbReference>
<organism evidence="8">
    <name type="scientific">freshwater metagenome</name>
    <dbReference type="NCBI Taxonomy" id="449393"/>
    <lineage>
        <taxon>unclassified sequences</taxon>
        <taxon>metagenomes</taxon>
        <taxon>ecological metagenomes</taxon>
    </lineage>
</organism>
<dbReference type="Gene3D" id="3.40.640.10">
    <property type="entry name" value="Type I PLP-dependent aspartate aminotransferase-like (Major domain)"/>
    <property type="match status" value="1"/>
</dbReference>
<keyword evidence="4" id="KW-0028">Amino-acid biosynthesis</keyword>
<evidence type="ECO:0000256" key="4">
    <source>
        <dbReference type="ARBA" id="ARBA00022605"/>
    </source>
</evidence>
<evidence type="ECO:0000256" key="2">
    <source>
        <dbReference type="ARBA" id="ARBA00004173"/>
    </source>
</evidence>
<dbReference type="PROSITE" id="PS00600">
    <property type="entry name" value="AA_TRANSFER_CLASS_3"/>
    <property type="match status" value="1"/>
</dbReference>
<dbReference type="InterPro" id="IPR049704">
    <property type="entry name" value="Aminotrans_3_PPA_site"/>
</dbReference>
<evidence type="ECO:0000313" key="8">
    <source>
        <dbReference type="EMBL" id="CAB4590522.1"/>
    </source>
</evidence>
<dbReference type="CDD" id="cd00610">
    <property type="entry name" value="OAT_like"/>
    <property type="match status" value="1"/>
</dbReference>
<dbReference type="PIRSF" id="PIRSF000521">
    <property type="entry name" value="Transaminase_4ab_Lys_Orn"/>
    <property type="match status" value="1"/>
</dbReference>
<dbReference type="GO" id="GO:0008483">
    <property type="term" value="F:transaminase activity"/>
    <property type="evidence" value="ECO:0007669"/>
    <property type="project" value="UniProtKB-KW"/>
</dbReference>
<protein>
    <submittedName>
        <fullName evidence="8">Unannotated protein</fullName>
    </submittedName>
</protein>
<comment type="subcellular location">
    <subcellularLocation>
        <location evidence="2">Mitochondrion</location>
    </subcellularLocation>
</comment>
<sequence length="402" mass="42338">MSHQFLETPIAQDANQGNDYCPFIPVFGAPAEMFDRGEGTQLWSVGGKRYLDFLSGIAVVSLGHANPVVAQAISDQANKLVHVSNFFANTVATQAAVDISQLMTDAGAGDGQVFFCNSGAEANEAAIKLARKFGGRGRHVMVTAYGSFHGRTLGALALTGQPAKHEVFQPMPEGFRYCEFGDIASLEAQLDDTVSAVMLESIQGEGGVIPADATYLQAVQRLCNERGILFIIDEVQTGFCRTGKWFGFEHAGVRPDAVTMAKGMGNGMPVGALWARRDIASVLQPGDHGSTYSGTALATSAVRAVISEMKRMGASDLAVKQGARLTAGLLQIKGIASVRGSGLLLGAQLADGIVAGDVYKLLLEKGLIVNAVNASTLRFAPPLTVSDSEIDEALSMVAEVLQ</sequence>
<dbReference type="Pfam" id="PF00202">
    <property type="entry name" value="Aminotran_3"/>
    <property type="match status" value="1"/>
</dbReference>
<proteinExistence type="predicted"/>
<dbReference type="GO" id="GO:0005739">
    <property type="term" value="C:mitochondrion"/>
    <property type="evidence" value="ECO:0007669"/>
    <property type="project" value="UniProtKB-SubCell"/>
</dbReference>
<keyword evidence="6" id="KW-0663">Pyridoxal phosphate</keyword>
<name>A0A6J6FN42_9ZZZZ</name>
<dbReference type="InterPro" id="IPR005814">
    <property type="entry name" value="Aminotrans_3"/>
</dbReference>
<evidence type="ECO:0000313" key="9">
    <source>
        <dbReference type="EMBL" id="CAB4606398.1"/>
    </source>
</evidence>
<comment type="cofactor">
    <cofactor evidence="1">
        <name>pyridoxal 5'-phosphate</name>
        <dbReference type="ChEBI" id="CHEBI:597326"/>
    </cofactor>
</comment>
<dbReference type="PANTHER" id="PTHR11986:SF79">
    <property type="entry name" value="ACETYLORNITHINE AMINOTRANSFERASE, MITOCHONDRIAL"/>
    <property type="match status" value="1"/>
</dbReference>
<keyword evidence="3" id="KW-0032">Aminotransferase</keyword>
<dbReference type="AlphaFoldDB" id="A0A6J6FN42"/>
<gene>
    <name evidence="8" type="ORF">UFOPK1808_00126</name>
    <name evidence="9" type="ORF">UFOPK1889_00014</name>
</gene>
<dbReference type="EMBL" id="CAEZUL010000006">
    <property type="protein sequence ID" value="CAB4590522.1"/>
    <property type="molecule type" value="Genomic_DNA"/>
</dbReference>
<evidence type="ECO:0000256" key="5">
    <source>
        <dbReference type="ARBA" id="ARBA00022679"/>
    </source>
</evidence>
<dbReference type="InterPro" id="IPR015421">
    <property type="entry name" value="PyrdxlP-dep_Trfase_major"/>
</dbReference>
<dbReference type="PANTHER" id="PTHR11986">
    <property type="entry name" value="AMINOTRANSFERASE CLASS III"/>
    <property type="match status" value="1"/>
</dbReference>
<dbReference type="GO" id="GO:0030170">
    <property type="term" value="F:pyridoxal phosphate binding"/>
    <property type="evidence" value="ECO:0007669"/>
    <property type="project" value="InterPro"/>
</dbReference>
<dbReference type="InterPro" id="IPR015422">
    <property type="entry name" value="PyrdxlP-dep_Trfase_small"/>
</dbReference>
<reference evidence="8" key="1">
    <citation type="submission" date="2020-05" db="EMBL/GenBank/DDBJ databases">
        <authorList>
            <person name="Chiriac C."/>
            <person name="Salcher M."/>
            <person name="Ghai R."/>
            <person name="Kavagutti S V."/>
        </authorList>
    </citation>
    <scope>NUCLEOTIDE SEQUENCE</scope>
</reference>